<sequence>MIIKINEDKSINYKLNSKKSNTNNGPSFSETLNKVINKSTTPNTTNEKINPSDIKITTGNELIDKLPNKNKGDVLKAIAGSHGLNDIFDIDILGNPDEFINKDSTINMPKILRDYGSNVDSNELGDLSTAVNTLMSNGLISNADYFYTLRWIATKQQALKVKMISIKNESCISNLILAPKESESKLSKIF</sequence>
<dbReference type="EMBL" id="AP024849">
    <property type="protein sequence ID" value="BCZ47142.1"/>
    <property type="molecule type" value="Genomic_DNA"/>
</dbReference>
<evidence type="ECO:0000313" key="2">
    <source>
        <dbReference type="Proteomes" id="UP000824633"/>
    </source>
</evidence>
<gene>
    <name evidence="1" type="ORF">psyc5s11_32090</name>
</gene>
<evidence type="ECO:0000313" key="1">
    <source>
        <dbReference type="EMBL" id="BCZ47142.1"/>
    </source>
</evidence>
<reference evidence="2" key="1">
    <citation type="submission" date="2021-07" db="EMBL/GenBank/DDBJ databases">
        <title>Complete genome sequencing of a Clostridium isolate.</title>
        <authorList>
            <person name="Ueki A."/>
            <person name="Tonouchi A."/>
        </authorList>
    </citation>
    <scope>NUCLEOTIDE SEQUENCE [LARGE SCALE GENOMIC DNA]</scope>
    <source>
        <strain evidence="2">C5S11</strain>
    </source>
</reference>
<dbReference type="Proteomes" id="UP000824633">
    <property type="component" value="Chromosome"/>
</dbReference>
<dbReference type="RefSeq" id="WP_224033518.1">
    <property type="nucleotide sequence ID" value="NZ_AP024849.1"/>
</dbReference>
<protein>
    <submittedName>
        <fullName evidence="1">Uncharacterized protein</fullName>
    </submittedName>
</protein>
<keyword evidence="2" id="KW-1185">Reference proteome</keyword>
<organism evidence="1 2">
    <name type="scientific">Clostridium gelidum</name>
    <dbReference type="NCBI Taxonomy" id="704125"/>
    <lineage>
        <taxon>Bacteria</taxon>
        <taxon>Bacillati</taxon>
        <taxon>Bacillota</taxon>
        <taxon>Clostridia</taxon>
        <taxon>Eubacteriales</taxon>
        <taxon>Clostridiaceae</taxon>
        <taxon>Clostridium</taxon>
    </lineage>
</organism>
<accession>A0ABM7T845</accession>
<proteinExistence type="predicted"/>
<name>A0ABM7T845_9CLOT</name>